<dbReference type="InterPro" id="IPR002938">
    <property type="entry name" value="FAD-bd"/>
</dbReference>
<dbReference type="Proteomes" id="UP000198243">
    <property type="component" value="Chromosome I"/>
</dbReference>
<reference evidence="3" key="1">
    <citation type="submission" date="2016-06" db="EMBL/GenBank/DDBJ databases">
        <authorList>
            <person name="Varghese N."/>
            <person name="Submissions Spin"/>
        </authorList>
    </citation>
    <scope>NUCLEOTIDE SEQUENCE [LARGE SCALE GENOMIC DNA]</scope>
    <source>
        <strain evidence="3">DSM 44875</strain>
    </source>
</reference>
<dbReference type="RefSeq" id="WP_089020863.1">
    <property type="nucleotide sequence ID" value="NZ_LT607412.1"/>
</dbReference>
<dbReference type="OrthoDB" id="417034at2"/>
<dbReference type="SUPFAM" id="SSF51905">
    <property type="entry name" value="FAD/NAD(P)-binding domain"/>
    <property type="match status" value="1"/>
</dbReference>
<feature type="domain" description="FAD-binding" evidence="1">
    <location>
        <begin position="6"/>
        <end position="162"/>
    </location>
</feature>
<sequence>MIVWDLVVVGAGPAGLSAAHAAARAGVRTLVVERAEHPRYKTCGGGLIGTSLAAVRDRIEVPAHDRVTRVTFTRDGRREFTRRHGSPVVTMVRREEFDDRLRAAAVAAGAQMRERVAVRAIEQDPEVVRLRLADGTSITARAVIGADGSSGVTARHVGVRYRQVDLGLELEVPVPPAEQERWRGRLLLDWGEMPGSYAWVFPKGDRLTVGVIAGRGAGEGTRDYLRRFVDRLGLSGLPAEHDSGHLTRCRTEDSPLRHGRVLVVGDAAGLLEPWSREGISFALRSGELAGAAVADGELAGYERAVAERLVPSMRAGYRLLELFTRRPEAFHALLATPPGWRMFVQFCQGRASFDEMLARRSIRAALAVLDRLPVPRRRPAPAPVHHPGS</sequence>
<dbReference type="InterPro" id="IPR011777">
    <property type="entry name" value="Geranylgeranyl_Rdtase_fam"/>
</dbReference>
<dbReference type="EMBL" id="LT607412">
    <property type="protein sequence ID" value="SCF11146.1"/>
    <property type="molecule type" value="Genomic_DNA"/>
</dbReference>
<evidence type="ECO:0000313" key="2">
    <source>
        <dbReference type="EMBL" id="SCF11146.1"/>
    </source>
</evidence>
<dbReference type="InterPro" id="IPR050407">
    <property type="entry name" value="Geranylgeranyl_reductase"/>
</dbReference>
<dbReference type="AlphaFoldDB" id="A0A1C4XS11"/>
<organism evidence="2 3">
    <name type="scientific">Micromonospora coriariae</name>
    <dbReference type="NCBI Taxonomy" id="285665"/>
    <lineage>
        <taxon>Bacteria</taxon>
        <taxon>Bacillati</taxon>
        <taxon>Actinomycetota</taxon>
        <taxon>Actinomycetes</taxon>
        <taxon>Micromonosporales</taxon>
        <taxon>Micromonosporaceae</taxon>
        <taxon>Micromonospora</taxon>
    </lineage>
</organism>
<dbReference type="InterPro" id="IPR036188">
    <property type="entry name" value="FAD/NAD-bd_sf"/>
</dbReference>
<dbReference type="Pfam" id="PF01494">
    <property type="entry name" value="FAD_binding_3"/>
    <property type="match status" value="1"/>
</dbReference>
<dbReference type="NCBIfam" id="TIGR02032">
    <property type="entry name" value="GG-red-SF"/>
    <property type="match status" value="1"/>
</dbReference>
<evidence type="ECO:0000259" key="1">
    <source>
        <dbReference type="Pfam" id="PF01494"/>
    </source>
</evidence>
<gene>
    <name evidence="2" type="ORF">GA0070607_5669</name>
</gene>
<dbReference type="GO" id="GO:0016628">
    <property type="term" value="F:oxidoreductase activity, acting on the CH-CH group of donors, NAD or NADP as acceptor"/>
    <property type="evidence" value="ECO:0007669"/>
    <property type="project" value="InterPro"/>
</dbReference>
<dbReference type="PANTHER" id="PTHR42685">
    <property type="entry name" value="GERANYLGERANYL DIPHOSPHATE REDUCTASE"/>
    <property type="match status" value="1"/>
</dbReference>
<name>A0A1C4XS11_9ACTN</name>
<keyword evidence="3" id="KW-1185">Reference proteome</keyword>
<dbReference type="PRINTS" id="PR00420">
    <property type="entry name" value="RNGMNOXGNASE"/>
</dbReference>
<dbReference type="GO" id="GO:0071949">
    <property type="term" value="F:FAD binding"/>
    <property type="evidence" value="ECO:0007669"/>
    <property type="project" value="InterPro"/>
</dbReference>
<accession>A0A1C4XS11</accession>
<dbReference type="Gene3D" id="3.50.50.60">
    <property type="entry name" value="FAD/NAD(P)-binding domain"/>
    <property type="match status" value="1"/>
</dbReference>
<protein>
    <submittedName>
        <fullName evidence="2">Geranylgeranyl reductase family</fullName>
    </submittedName>
</protein>
<dbReference type="PANTHER" id="PTHR42685:SF22">
    <property type="entry name" value="CONDITIONED MEDIUM FACTOR RECEPTOR 1"/>
    <property type="match status" value="1"/>
</dbReference>
<evidence type="ECO:0000313" key="3">
    <source>
        <dbReference type="Proteomes" id="UP000198243"/>
    </source>
</evidence>
<proteinExistence type="predicted"/>